<dbReference type="InterPro" id="IPR057561">
    <property type="entry name" value="NADase_transloc"/>
</dbReference>
<proteinExistence type="predicted"/>
<accession>A0A401YT33</accession>
<dbReference type="EMBL" id="BIFH01000025">
    <property type="protein sequence ID" value="GCD97732.1"/>
    <property type="molecule type" value="Genomic_DNA"/>
</dbReference>
<dbReference type="Gene3D" id="2.60.120.260">
    <property type="entry name" value="Galactose-binding domain-like"/>
    <property type="match status" value="1"/>
</dbReference>
<keyword evidence="4" id="KW-1185">Reference proteome</keyword>
<reference evidence="3 4" key="1">
    <citation type="submission" date="2018-12" db="EMBL/GenBank/DDBJ databases">
        <title>Draft genome sequence of Embleya hyalina NBRC 13850T.</title>
        <authorList>
            <person name="Komaki H."/>
            <person name="Hosoyama A."/>
            <person name="Kimura A."/>
            <person name="Ichikawa N."/>
            <person name="Tamura T."/>
        </authorList>
    </citation>
    <scope>NUCLEOTIDE SEQUENCE [LARGE SCALE GENOMIC DNA]</scope>
    <source>
        <strain evidence="3 4">NBRC 13850</strain>
    </source>
</reference>
<evidence type="ECO:0000256" key="1">
    <source>
        <dbReference type="SAM" id="MobiDB-lite"/>
    </source>
</evidence>
<feature type="compositionally biased region" description="Pro residues" evidence="1">
    <location>
        <begin position="145"/>
        <end position="157"/>
    </location>
</feature>
<keyword evidence="2" id="KW-0812">Transmembrane</keyword>
<dbReference type="Proteomes" id="UP000286931">
    <property type="component" value="Unassembled WGS sequence"/>
</dbReference>
<sequence>MRACPTCGVANEDDDDFCGNCGSYLGWSRGPARNRPAARVEEAPDELTTPEQSERSEQPEVRRSHETPGAGRGPGGSNVAGAINEPSETSGTPGPPSRTHGHPASARPATEGTALPAPAERGSADPAAPIAAGPPAAPSRAENPTSPPPTTARPAVPPSVHDPVPGDAPSPPRPAAPVRSAPPALPTPPEPPAPEPVLPVRPAKPVAPRPVVRPVATDDAQDGPPCPDCGTPNRPERRFCRRCAAPLHLTAPPPALSWWRTIRPFRRRVRTGSGAVWRRLITVLVVVALVVAGFFLVPLARSLFEDTRDKLGKASQVTPTTVTAGAEAPGHPASAATDGITNQWWGAPALGDSLTCAFATPFRLVGVVVHAGGSTAPEEFRRGARPTRLDLSITAKDGRVTTRTMTLDDRPGPQTLRMGVSDVVSVRFTVRAAAGPVTEQPIALGEVEFFKRT</sequence>
<feature type="compositionally biased region" description="Low complexity" evidence="1">
    <location>
        <begin position="200"/>
        <end position="215"/>
    </location>
</feature>
<feature type="transmembrane region" description="Helical" evidence="2">
    <location>
        <begin position="276"/>
        <end position="300"/>
    </location>
</feature>
<keyword evidence="2" id="KW-0472">Membrane</keyword>
<protein>
    <submittedName>
        <fullName evidence="3">Zinc ribbon domain-containing protein</fullName>
    </submittedName>
</protein>
<feature type="compositionally biased region" description="Low complexity" evidence="1">
    <location>
        <begin position="124"/>
        <end position="141"/>
    </location>
</feature>
<dbReference type="AlphaFoldDB" id="A0A401YT33"/>
<dbReference type="NCBIfam" id="NF047619">
    <property type="entry name" value="NADase_discoid"/>
    <property type="match status" value="1"/>
</dbReference>
<feature type="compositionally biased region" description="Basic and acidic residues" evidence="1">
    <location>
        <begin position="52"/>
        <end position="66"/>
    </location>
</feature>
<evidence type="ECO:0000313" key="3">
    <source>
        <dbReference type="EMBL" id="GCD97732.1"/>
    </source>
</evidence>
<name>A0A401YT33_9ACTN</name>
<feature type="compositionally biased region" description="Pro residues" evidence="1">
    <location>
        <begin position="166"/>
        <end position="175"/>
    </location>
</feature>
<evidence type="ECO:0000313" key="4">
    <source>
        <dbReference type="Proteomes" id="UP000286931"/>
    </source>
</evidence>
<gene>
    <name evidence="3" type="ORF">EHYA_05428</name>
</gene>
<feature type="compositionally biased region" description="Pro residues" evidence="1">
    <location>
        <begin position="183"/>
        <end position="199"/>
    </location>
</feature>
<evidence type="ECO:0000256" key="2">
    <source>
        <dbReference type="SAM" id="Phobius"/>
    </source>
</evidence>
<organism evidence="3 4">
    <name type="scientific">Embleya hyalina</name>
    <dbReference type="NCBI Taxonomy" id="516124"/>
    <lineage>
        <taxon>Bacteria</taxon>
        <taxon>Bacillati</taxon>
        <taxon>Actinomycetota</taxon>
        <taxon>Actinomycetes</taxon>
        <taxon>Kitasatosporales</taxon>
        <taxon>Streptomycetaceae</taxon>
        <taxon>Embleya</taxon>
    </lineage>
</organism>
<keyword evidence="2" id="KW-1133">Transmembrane helix</keyword>
<feature type="region of interest" description="Disordered" evidence="1">
    <location>
        <begin position="23"/>
        <end position="234"/>
    </location>
</feature>
<comment type="caution">
    <text evidence="3">The sequence shown here is derived from an EMBL/GenBank/DDBJ whole genome shotgun (WGS) entry which is preliminary data.</text>
</comment>